<feature type="transmembrane region" description="Helical" evidence="1">
    <location>
        <begin position="220"/>
        <end position="244"/>
    </location>
</feature>
<feature type="domain" description="EAL" evidence="3">
    <location>
        <begin position="251"/>
        <end position="498"/>
    </location>
</feature>
<dbReference type="InterPro" id="IPR050706">
    <property type="entry name" value="Cyclic-di-GMP_PDE-like"/>
</dbReference>
<accession>A0A848IHH7</accession>
<gene>
    <name evidence="4" type="ORF">HHL24_14275</name>
</gene>
<keyword evidence="1" id="KW-1133">Transmembrane helix</keyword>
<dbReference type="PROSITE" id="PS50883">
    <property type="entry name" value="EAL"/>
    <property type="match status" value="1"/>
</dbReference>
<reference evidence="4 5" key="1">
    <citation type="submission" date="2020-04" db="EMBL/GenBank/DDBJ databases">
        <title>Paraburkholderia sp. RP-4-7 isolated from soil.</title>
        <authorList>
            <person name="Dahal R.H."/>
        </authorList>
    </citation>
    <scope>NUCLEOTIDE SEQUENCE [LARGE SCALE GENOMIC DNA]</scope>
    <source>
        <strain evidence="4 5">RP-4-7</strain>
    </source>
</reference>
<keyword evidence="1" id="KW-0812">Transmembrane</keyword>
<organism evidence="4 5">
    <name type="scientific">Paraburkholderia polaris</name>
    <dbReference type="NCBI Taxonomy" id="2728848"/>
    <lineage>
        <taxon>Bacteria</taxon>
        <taxon>Pseudomonadati</taxon>
        <taxon>Pseudomonadota</taxon>
        <taxon>Betaproteobacteria</taxon>
        <taxon>Burkholderiales</taxon>
        <taxon>Burkholderiaceae</taxon>
        <taxon>Paraburkholderia</taxon>
    </lineage>
</organism>
<dbReference type="GO" id="GO:0071111">
    <property type="term" value="F:cyclic-guanylate-specific phosphodiesterase activity"/>
    <property type="evidence" value="ECO:0007669"/>
    <property type="project" value="InterPro"/>
</dbReference>
<dbReference type="Pfam" id="PF00563">
    <property type="entry name" value="EAL"/>
    <property type="match status" value="1"/>
</dbReference>
<protein>
    <submittedName>
        <fullName evidence="4">EAL domain-containing protein</fullName>
    </submittedName>
</protein>
<sequence>MAFGFPVSTIKCSAFIALRRAWKRGMAVVLVTCAGTALALAGPADPGSSRSHTFERTVWQRLTDWFAGPPAPPIRFGSACASIAQLPAIPATLAGPVAGPMPILTNTCDSLDDTRGDAAGTAAAMASSGSNVATLLRELRWQLSDRAAAERGGLLASDAVAGIASRVDRAEQSPEPAVMSTPDCSLGSDCETQAVSPSIDADTLASVQPSASTATQRTSVWTILGFVLWPILVVVSVVVVGWALKRWFRYDKSLLRAARAGLRRGRFHVEYQPVVGVRRAKCVGVEAFLRWDNEKYGALGPAHYMEFIESSSLIGPMTRFVLSRAAQDLREMGAPKSLYLGVTAPASYLVSSAFIADLDDVGSLGLPPLILRIGASSARKFRKRLIPMMARARDKGMRFALSGVRPIDVGLELPADMTFEMVKIDRDVLGMDPDERSRQINALTSMGHEMGAVVVVEGIENAAHHNIARASRAEFGQGFFYSRALGASQLKAFLQTTNAPSSKPAGAATVLGWRVRNF</sequence>
<dbReference type="PANTHER" id="PTHR33121:SF70">
    <property type="entry name" value="SIGNALING PROTEIN YKOW"/>
    <property type="match status" value="1"/>
</dbReference>
<dbReference type="EMBL" id="JABBGJ010000013">
    <property type="protein sequence ID" value="NML99103.1"/>
    <property type="molecule type" value="Genomic_DNA"/>
</dbReference>
<keyword evidence="2" id="KW-0732">Signal</keyword>
<dbReference type="SMART" id="SM00052">
    <property type="entry name" value="EAL"/>
    <property type="match status" value="1"/>
</dbReference>
<dbReference type="AlphaFoldDB" id="A0A848IHH7"/>
<dbReference type="Proteomes" id="UP000544134">
    <property type="component" value="Unassembled WGS sequence"/>
</dbReference>
<comment type="caution">
    <text evidence="4">The sequence shown here is derived from an EMBL/GenBank/DDBJ whole genome shotgun (WGS) entry which is preliminary data.</text>
</comment>
<dbReference type="CDD" id="cd01948">
    <property type="entry name" value="EAL"/>
    <property type="match status" value="1"/>
</dbReference>
<dbReference type="InterPro" id="IPR035919">
    <property type="entry name" value="EAL_sf"/>
</dbReference>
<dbReference type="SUPFAM" id="SSF141868">
    <property type="entry name" value="EAL domain-like"/>
    <property type="match status" value="1"/>
</dbReference>
<dbReference type="InterPro" id="IPR001633">
    <property type="entry name" value="EAL_dom"/>
</dbReference>
<name>A0A848IHH7_9BURK</name>
<evidence type="ECO:0000259" key="3">
    <source>
        <dbReference type="PROSITE" id="PS50883"/>
    </source>
</evidence>
<evidence type="ECO:0000256" key="2">
    <source>
        <dbReference type="SAM" id="SignalP"/>
    </source>
</evidence>
<evidence type="ECO:0000256" key="1">
    <source>
        <dbReference type="SAM" id="Phobius"/>
    </source>
</evidence>
<keyword evidence="1" id="KW-0472">Membrane</keyword>
<feature type="signal peptide" evidence="2">
    <location>
        <begin position="1"/>
        <end position="39"/>
    </location>
</feature>
<evidence type="ECO:0000313" key="4">
    <source>
        <dbReference type="EMBL" id="NML99103.1"/>
    </source>
</evidence>
<evidence type="ECO:0000313" key="5">
    <source>
        <dbReference type="Proteomes" id="UP000544134"/>
    </source>
</evidence>
<keyword evidence="5" id="KW-1185">Reference proteome</keyword>
<dbReference type="Gene3D" id="3.20.20.450">
    <property type="entry name" value="EAL domain"/>
    <property type="match status" value="1"/>
</dbReference>
<feature type="chain" id="PRO_5032708739" evidence="2">
    <location>
        <begin position="40"/>
        <end position="518"/>
    </location>
</feature>
<proteinExistence type="predicted"/>
<dbReference type="PANTHER" id="PTHR33121">
    <property type="entry name" value="CYCLIC DI-GMP PHOSPHODIESTERASE PDEF"/>
    <property type="match status" value="1"/>
</dbReference>